<keyword evidence="4" id="KW-0378">Hydrolase</keyword>
<dbReference type="OrthoDB" id="9812068at2"/>
<evidence type="ECO:0000313" key="6">
    <source>
        <dbReference type="Proteomes" id="UP000307706"/>
    </source>
</evidence>
<dbReference type="RefSeq" id="WP_138597865.1">
    <property type="nucleotide sequence ID" value="NZ_PNCK01000066.1"/>
</dbReference>
<dbReference type="EMBL" id="PNCL01000041">
    <property type="protein sequence ID" value="TMP59699.1"/>
    <property type="molecule type" value="Genomic_DNA"/>
</dbReference>
<dbReference type="SUPFAM" id="SSF50156">
    <property type="entry name" value="PDZ domain-like"/>
    <property type="match status" value="1"/>
</dbReference>
<gene>
    <name evidence="4" type="ORF">CWB96_08910</name>
    <name evidence="3" type="ORF">CWB97_16630</name>
</gene>
<dbReference type="GO" id="GO:0008236">
    <property type="term" value="F:serine-type peptidase activity"/>
    <property type="evidence" value="ECO:0007669"/>
    <property type="project" value="InterPro"/>
</dbReference>
<reference evidence="6" key="2">
    <citation type="submission" date="2019-06" db="EMBL/GenBank/DDBJ databases">
        <title>Co-occurence of chitin degradation, pigmentation and bioactivity in marine Pseudoalteromonas.</title>
        <authorList>
            <person name="Sonnenschein E.C."/>
            <person name="Bech P.K."/>
        </authorList>
    </citation>
    <scope>NUCLEOTIDE SEQUENCE [LARGE SCALE GENOMIC DNA]</scope>
    <source>
        <strain evidence="6">S2231</strain>
        <strain evidence="3">S2233</strain>
    </source>
</reference>
<dbReference type="GO" id="GO:0006508">
    <property type="term" value="P:proteolysis"/>
    <property type="evidence" value="ECO:0007669"/>
    <property type="project" value="UniProtKB-KW"/>
</dbReference>
<dbReference type="Proteomes" id="UP000307706">
    <property type="component" value="Unassembled WGS sequence"/>
</dbReference>
<dbReference type="InterPro" id="IPR036034">
    <property type="entry name" value="PDZ_sf"/>
</dbReference>
<comment type="caution">
    <text evidence="4">The sequence shown here is derived from an EMBL/GenBank/DDBJ whole genome shotgun (WGS) entry which is preliminary data.</text>
</comment>
<reference evidence="4" key="3">
    <citation type="submission" date="2019-09" db="EMBL/GenBank/DDBJ databases">
        <title>Co-occurence of chitin degradation, pigmentation and bioactivity in marine Pseudoalteromonas.</title>
        <authorList>
            <person name="Sonnenschein E.C."/>
            <person name="Bech P.K."/>
        </authorList>
    </citation>
    <scope>NUCLEOTIDE SEQUENCE</scope>
    <source>
        <strain evidence="4">S2231</strain>
        <strain evidence="5">S2233</strain>
    </source>
</reference>
<reference evidence="5 6" key="1">
    <citation type="submission" date="2017-12" db="EMBL/GenBank/DDBJ databases">
        <authorList>
            <person name="Paulsen S."/>
            <person name="Gram L.K."/>
        </authorList>
    </citation>
    <scope>NUCLEOTIDE SEQUENCE [LARGE SCALE GENOMIC DNA]</scope>
    <source>
        <strain evidence="4 6">S2231</strain>
        <strain evidence="3 5">S2233</strain>
    </source>
</reference>
<name>A0A5S3XQH0_9GAMM</name>
<dbReference type="AlphaFoldDB" id="A0A5S3XQH0"/>
<evidence type="ECO:0000313" key="3">
    <source>
        <dbReference type="EMBL" id="TMP40831.1"/>
    </source>
</evidence>
<evidence type="ECO:0000313" key="4">
    <source>
        <dbReference type="EMBL" id="TMP59699.1"/>
    </source>
</evidence>
<keyword evidence="5" id="KW-1185">Reference proteome</keyword>
<feature type="signal peptide" evidence="1">
    <location>
        <begin position="1"/>
        <end position="19"/>
    </location>
</feature>
<dbReference type="InterPro" id="IPR005151">
    <property type="entry name" value="Tail-specific_protease"/>
</dbReference>
<feature type="domain" description="Tail specific protease" evidence="2">
    <location>
        <begin position="222"/>
        <end position="389"/>
    </location>
</feature>
<dbReference type="Proteomes" id="UP000305730">
    <property type="component" value="Unassembled WGS sequence"/>
</dbReference>
<evidence type="ECO:0000256" key="1">
    <source>
        <dbReference type="SAM" id="SignalP"/>
    </source>
</evidence>
<dbReference type="Gene3D" id="3.90.226.10">
    <property type="entry name" value="2-enoyl-CoA Hydratase, Chain A, domain 1"/>
    <property type="match status" value="1"/>
</dbReference>
<sequence length="419" mass="46198">MKKSMVLALSCVMIFLNHAECQETSFNAEKAMHELQSTLSDNYAYLHDRERSAEALLAPHKTKLLASKTTKEFRDSAQAYLRTFADPHLNLGPYDEADHSVYPTGSDIFVQFEHDKLMIHDIKSGSDAHIKGLKPGMQVMSVDGQSIELAIKQVTGLTVNQLTQNQRNYAANIALGGKRNQARTLVVYHQGVDKAFNLAASYNSINALKNKAPLSVEVLGDISYVRFNNALGDLNTVDVFKREIKKLHSTKGIIIDLRNTPSGGNTGVAEPILGHFTDKQAIYQLYKVQSQGEPYEQSTMQSAQVTPQAPYLSQPFVVLAGRWTGSMGEGMVIGLNALGAKKVIGAPMADLLGGIKHVKLPYSDSWLEVGFERLYQTNGEYREDFEPHILLKSADIDGQGNDVARQQALAFLTNNIKAL</sequence>
<organism evidence="4 6">
    <name type="scientific">Pseudoalteromonas citrea</name>
    <dbReference type="NCBI Taxonomy" id="43655"/>
    <lineage>
        <taxon>Bacteria</taxon>
        <taxon>Pseudomonadati</taxon>
        <taxon>Pseudomonadota</taxon>
        <taxon>Gammaproteobacteria</taxon>
        <taxon>Alteromonadales</taxon>
        <taxon>Pseudoalteromonadaceae</taxon>
        <taxon>Pseudoalteromonas</taxon>
    </lineage>
</organism>
<keyword evidence="4" id="KW-0645">Protease</keyword>
<evidence type="ECO:0000313" key="5">
    <source>
        <dbReference type="Proteomes" id="UP000305730"/>
    </source>
</evidence>
<dbReference type="Gene3D" id="2.30.42.10">
    <property type="match status" value="1"/>
</dbReference>
<proteinExistence type="predicted"/>
<keyword evidence="1" id="KW-0732">Signal</keyword>
<feature type="chain" id="PRO_5024457710" evidence="1">
    <location>
        <begin position="20"/>
        <end position="419"/>
    </location>
</feature>
<accession>A0A5S3XQH0</accession>
<dbReference type="EMBL" id="PNCK01000066">
    <property type="protein sequence ID" value="TMP40831.1"/>
    <property type="molecule type" value="Genomic_DNA"/>
</dbReference>
<evidence type="ECO:0000259" key="2">
    <source>
        <dbReference type="Pfam" id="PF03572"/>
    </source>
</evidence>
<protein>
    <submittedName>
        <fullName evidence="4">Carboxyl-terminal protease</fullName>
    </submittedName>
</protein>
<dbReference type="InterPro" id="IPR029045">
    <property type="entry name" value="ClpP/crotonase-like_dom_sf"/>
</dbReference>
<dbReference type="SUPFAM" id="SSF52096">
    <property type="entry name" value="ClpP/crotonase"/>
    <property type="match status" value="1"/>
</dbReference>
<dbReference type="Pfam" id="PF03572">
    <property type="entry name" value="Peptidase_S41"/>
    <property type="match status" value="1"/>
</dbReference>